<keyword evidence="3 6" id="KW-0812">Transmembrane</keyword>
<gene>
    <name evidence="7" type="ORF">PEV8663_01281</name>
</gene>
<dbReference type="AlphaFoldDB" id="A0A238K545"/>
<accession>A0A238K545</accession>
<keyword evidence="8" id="KW-1185">Reference proteome</keyword>
<evidence type="ECO:0000256" key="2">
    <source>
        <dbReference type="ARBA" id="ARBA00022475"/>
    </source>
</evidence>
<dbReference type="Proteomes" id="UP000220836">
    <property type="component" value="Unassembled WGS sequence"/>
</dbReference>
<dbReference type="PANTHER" id="PTHR30086">
    <property type="entry name" value="ARGININE EXPORTER PROTEIN ARGO"/>
    <property type="match status" value="1"/>
</dbReference>
<name>A0A238K545_9RHOB</name>
<dbReference type="GO" id="GO:0015171">
    <property type="term" value="F:amino acid transmembrane transporter activity"/>
    <property type="evidence" value="ECO:0007669"/>
    <property type="project" value="TreeGrafter"/>
</dbReference>
<dbReference type="InterPro" id="IPR001123">
    <property type="entry name" value="LeuE-type"/>
</dbReference>
<dbReference type="GO" id="GO:0005886">
    <property type="term" value="C:plasma membrane"/>
    <property type="evidence" value="ECO:0007669"/>
    <property type="project" value="UniProtKB-SubCell"/>
</dbReference>
<evidence type="ECO:0000256" key="3">
    <source>
        <dbReference type="ARBA" id="ARBA00022692"/>
    </source>
</evidence>
<comment type="subcellular location">
    <subcellularLocation>
        <location evidence="1">Cell membrane</location>
        <topology evidence="1">Multi-pass membrane protein</topology>
    </subcellularLocation>
</comment>
<proteinExistence type="predicted"/>
<keyword evidence="5 6" id="KW-0472">Membrane</keyword>
<evidence type="ECO:0000256" key="5">
    <source>
        <dbReference type="ARBA" id="ARBA00023136"/>
    </source>
</evidence>
<feature type="transmembrane region" description="Helical" evidence="6">
    <location>
        <begin position="105"/>
        <end position="134"/>
    </location>
</feature>
<evidence type="ECO:0000256" key="4">
    <source>
        <dbReference type="ARBA" id="ARBA00022989"/>
    </source>
</evidence>
<feature type="transmembrane region" description="Helical" evidence="6">
    <location>
        <begin position="210"/>
        <end position="233"/>
    </location>
</feature>
<protein>
    <submittedName>
        <fullName evidence="7">Leucine export protein LeuE</fullName>
    </submittedName>
</protein>
<dbReference type="EMBL" id="FXYH01000003">
    <property type="protein sequence ID" value="SMX38028.1"/>
    <property type="molecule type" value="Genomic_DNA"/>
</dbReference>
<evidence type="ECO:0000313" key="7">
    <source>
        <dbReference type="EMBL" id="SMX38028.1"/>
    </source>
</evidence>
<dbReference type="PANTHER" id="PTHR30086:SF20">
    <property type="entry name" value="ARGININE EXPORTER PROTEIN ARGO-RELATED"/>
    <property type="match status" value="1"/>
</dbReference>
<reference evidence="7 8" key="1">
    <citation type="submission" date="2017-05" db="EMBL/GenBank/DDBJ databases">
        <authorList>
            <person name="Song R."/>
            <person name="Chenine A.L."/>
            <person name="Ruprecht R.M."/>
        </authorList>
    </citation>
    <scope>NUCLEOTIDE SEQUENCE [LARGE SCALE GENOMIC DNA]</scope>
    <source>
        <strain evidence="7 8">CECT 8663</strain>
    </source>
</reference>
<keyword evidence="2" id="KW-1003">Cell membrane</keyword>
<feature type="transmembrane region" description="Helical" evidence="6">
    <location>
        <begin position="245"/>
        <end position="266"/>
    </location>
</feature>
<feature type="transmembrane region" description="Helical" evidence="6">
    <location>
        <begin position="172"/>
        <end position="190"/>
    </location>
</feature>
<keyword evidence="4 6" id="KW-1133">Transmembrane helix</keyword>
<dbReference type="Pfam" id="PF01810">
    <property type="entry name" value="LysE"/>
    <property type="match status" value="1"/>
</dbReference>
<feature type="transmembrane region" description="Helical" evidence="6">
    <location>
        <begin position="140"/>
        <end position="165"/>
    </location>
</feature>
<organism evidence="7 8">
    <name type="scientific">Pelagimonas varians</name>
    <dbReference type="NCBI Taxonomy" id="696760"/>
    <lineage>
        <taxon>Bacteria</taxon>
        <taxon>Pseudomonadati</taxon>
        <taxon>Pseudomonadota</taxon>
        <taxon>Alphaproteobacteria</taxon>
        <taxon>Rhodobacterales</taxon>
        <taxon>Roseobacteraceae</taxon>
        <taxon>Pelagimonas</taxon>
    </lineage>
</organism>
<evidence type="ECO:0000256" key="1">
    <source>
        <dbReference type="ARBA" id="ARBA00004651"/>
    </source>
</evidence>
<sequence>MERVYQGIMGWSIGPTSFLSCAFKLLKMQGLNLWSSVQNEPVRQGRRGNKSPLLSAIRKAHLTHAGGAEPITQLGALMDTTDLYNTGPGPPIANRLRKAYPIHMLTFAAAVFFLIITPGPGVLSTAGVGAGFGFRTGARYVGGLFIGTNLVALAVVSGLATLIIADERIRTVFFILSFGYVAYLALRIAFAGSRIAFIERADPPGIYGGIVLQLFNPKAYAVNTALFTGFAFWPDSYVVEVGLKFLIVNAIWIPIHFLWLWAGVSLHRLNLSDRTHSVINIAMATTMMAVVLLAVLAQR</sequence>
<dbReference type="PROSITE" id="PS51257">
    <property type="entry name" value="PROKAR_LIPOPROTEIN"/>
    <property type="match status" value="1"/>
</dbReference>
<feature type="transmembrane region" description="Helical" evidence="6">
    <location>
        <begin position="278"/>
        <end position="297"/>
    </location>
</feature>
<evidence type="ECO:0000313" key="8">
    <source>
        <dbReference type="Proteomes" id="UP000220836"/>
    </source>
</evidence>
<evidence type="ECO:0000256" key="6">
    <source>
        <dbReference type="SAM" id="Phobius"/>
    </source>
</evidence>